<keyword evidence="1 2" id="KW-0238">DNA-binding</keyword>
<feature type="DNA-binding region" description="H-T-H motif" evidence="2">
    <location>
        <begin position="31"/>
        <end position="50"/>
    </location>
</feature>
<protein>
    <recommendedName>
        <fullName evidence="3">HTH tetR-type domain-containing protein</fullName>
    </recommendedName>
</protein>
<organism evidence="4 5">
    <name type="scientific">Actinomadura macrotermitis</name>
    <dbReference type="NCBI Taxonomy" id="2585200"/>
    <lineage>
        <taxon>Bacteria</taxon>
        <taxon>Bacillati</taxon>
        <taxon>Actinomycetota</taxon>
        <taxon>Actinomycetes</taxon>
        <taxon>Streptosporangiales</taxon>
        <taxon>Thermomonosporaceae</taxon>
        <taxon>Actinomadura</taxon>
    </lineage>
</organism>
<dbReference type="SUPFAM" id="SSF46689">
    <property type="entry name" value="Homeodomain-like"/>
    <property type="match status" value="1"/>
</dbReference>
<name>A0A7K0BYA9_9ACTN</name>
<dbReference type="PRINTS" id="PR00455">
    <property type="entry name" value="HTHTETR"/>
</dbReference>
<dbReference type="Pfam" id="PF00440">
    <property type="entry name" value="TetR_N"/>
    <property type="match status" value="1"/>
</dbReference>
<dbReference type="InterPro" id="IPR009057">
    <property type="entry name" value="Homeodomain-like_sf"/>
</dbReference>
<reference evidence="4 5" key="1">
    <citation type="submission" date="2019-10" db="EMBL/GenBank/DDBJ databases">
        <title>Actinomadura rubteroloni sp. nov. and Actinomadura macrotermitis sp. nov., isolated from the gut of fungus growing-termite Macrotermes natalensis.</title>
        <authorList>
            <person name="Benndorf R."/>
            <person name="Martin K."/>
            <person name="Kuefner M."/>
            <person name="De Beer W."/>
            <person name="Kaster A.-K."/>
            <person name="Vollmers J."/>
            <person name="Poulsen M."/>
            <person name="Beemelmanns C."/>
        </authorList>
    </citation>
    <scope>NUCLEOTIDE SEQUENCE [LARGE SCALE GENOMIC DNA]</scope>
    <source>
        <strain evidence="4 5">RB68</strain>
    </source>
</reference>
<evidence type="ECO:0000259" key="3">
    <source>
        <dbReference type="PROSITE" id="PS50977"/>
    </source>
</evidence>
<proteinExistence type="predicted"/>
<dbReference type="PANTHER" id="PTHR30055:SF146">
    <property type="entry name" value="HTH-TYPE TRANSCRIPTIONAL DUAL REGULATOR CECR"/>
    <property type="match status" value="1"/>
</dbReference>
<keyword evidence="5" id="KW-1185">Reference proteome</keyword>
<dbReference type="AlphaFoldDB" id="A0A7K0BYA9"/>
<dbReference type="InterPro" id="IPR001647">
    <property type="entry name" value="HTH_TetR"/>
</dbReference>
<dbReference type="Proteomes" id="UP000487268">
    <property type="component" value="Unassembled WGS sequence"/>
</dbReference>
<dbReference type="EMBL" id="WEGH01000002">
    <property type="protein sequence ID" value="MQY06159.1"/>
    <property type="molecule type" value="Genomic_DNA"/>
</dbReference>
<comment type="caution">
    <text evidence="4">The sequence shown here is derived from an EMBL/GenBank/DDBJ whole genome shotgun (WGS) entry which is preliminary data.</text>
</comment>
<dbReference type="PANTHER" id="PTHR30055">
    <property type="entry name" value="HTH-TYPE TRANSCRIPTIONAL REGULATOR RUTR"/>
    <property type="match status" value="1"/>
</dbReference>
<accession>A0A7K0BYA9</accession>
<gene>
    <name evidence="4" type="ORF">ACRB68_42420</name>
</gene>
<sequence>MATRMSAAARREQTIKAALAEFGRRGYEGTSTAAIAERVGVSQPYLFRLFPSKHALFLAAAEHCFDVLAEEMRDAAGGLHGKDATRAMGRRYLELLRSDHALLQFQLQLYASALDDEAVRELSRAKWAGLWRLITSLAGGDAEEAVRFVSVGMLLNVLTTFDIPFEPGDRLPASLHAWSQEETR</sequence>
<feature type="domain" description="HTH tetR-type" evidence="3">
    <location>
        <begin position="8"/>
        <end position="68"/>
    </location>
</feature>
<evidence type="ECO:0000256" key="1">
    <source>
        <dbReference type="ARBA" id="ARBA00023125"/>
    </source>
</evidence>
<evidence type="ECO:0000313" key="5">
    <source>
        <dbReference type="Proteomes" id="UP000487268"/>
    </source>
</evidence>
<dbReference type="Gene3D" id="1.10.357.10">
    <property type="entry name" value="Tetracycline Repressor, domain 2"/>
    <property type="match status" value="1"/>
</dbReference>
<dbReference type="RefSeq" id="WP_207709754.1">
    <property type="nucleotide sequence ID" value="NZ_WEGH01000002.1"/>
</dbReference>
<dbReference type="GO" id="GO:0000976">
    <property type="term" value="F:transcription cis-regulatory region binding"/>
    <property type="evidence" value="ECO:0007669"/>
    <property type="project" value="TreeGrafter"/>
</dbReference>
<dbReference type="PROSITE" id="PS50977">
    <property type="entry name" value="HTH_TETR_2"/>
    <property type="match status" value="1"/>
</dbReference>
<evidence type="ECO:0000256" key="2">
    <source>
        <dbReference type="PROSITE-ProRule" id="PRU00335"/>
    </source>
</evidence>
<dbReference type="InterPro" id="IPR050109">
    <property type="entry name" value="HTH-type_TetR-like_transc_reg"/>
</dbReference>
<dbReference type="GO" id="GO:0003700">
    <property type="term" value="F:DNA-binding transcription factor activity"/>
    <property type="evidence" value="ECO:0007669"/>
    <property type="project" value="TreeGrafter"/>
</dbReference>
<evidence type="ECO:0000313" key="4">
    <source>
        <dbReference type="EMBL" id="MQY06159.1"/>
    </source>
</evidence>